<dbReference type="InterPro" id="IPR000845">
    <property type="entry name" value="Nucleoside_phosphorylase_d"/>
</dbReference>
<proteinExistence type="predicted"/>
<dbReference type="Gene3D" id="3.40.50.1580">
    <property type="entry name" value="Nucleoside phosphorylase domain"/>
    <property type="match status" value="1"/>
</dbReference>
<dbReference type="EMBL" id="CP000828">
    <property type="protein sequence ID" value="ABW28661.1"/>
    <property type="molecule type" value="Genomic_DNA"/>
</dbReference>
<dbReference type="RefSeq" id="WP_012164049.1">
    <property type="nucleotide sequence ID" value="NC_009925.1"/>
</dbReference>
<sequence length="230" mass="24801">MPLQIDFVFVPQGAEYRSVYKGLQIAGYNAATVVPIPVGPQGVTQFLQKWLQLFPGKTSLNALLMGLGGSLTPQLSVGDGVIYQTCVDGAQGGDVPMTCDQQIFLSLSQRLSETVIPATGVSCDRIIHTATEKRQLAQTYQADVVDMEGFALLSGLKSTPISLGIVRVMSDDVHHDLPDLNGAISPEGRLQTLPMAMGMLRQPLPALRLIRGSLKGLKQLEQITTQIFKP</sequence>
<gene>
    <name evidence="2" type="ordered locus">AM1_3671</name>
</gene>
<evidence type="ECO:0000313" key="2">
    <source>
        <dbReference type="EMBL" id="ABW28661.1"/>
    </source>
</evidence>
<dbReference type="STRING" id="329726.AM1_3671"/>
<dbReference type="AlphaFoldDB" id="B0C4B7"/>
<dbReference type="Pfam" id="PF01048">
    <property type="entry name" value="PNP_UDP_1"/>
    <property type="match status" value="1"/>
</dbReference>
<dbReference type="GO" id="GO:0003824">
    <property type="term" value="F:catalytic activity"/>
    <property type="evidence" value="ECO:0007669"/>
    <property type="project" value="InterPro"/>
</dbReference>
<evidence type="ECO:0000313" key="3">
    <source>
        <dbReference type="Proteomes" id="UP000000268"/>
    </source>
</evidence>
<feature type="domain" description="Nucleoside phosphorylase" evidence="1">
    <location>
        <begin position="63"/>
        <end position="171"/>
    </location>
</feature>
<dbReference type="InterPro" id="IPR035994">
    <property type="entry name" value="Nucleoside_phosphorylase_sf"/>
</dbReference>
<protein>
    <recommendedName>
        <fullName evidence="1">Nucleoside phosphorylase domain-containing protein</fullName>
    </recommendedName>
</protein>
<organism evidence="2 3">
    <name type="scientific">Acaryochloris marina (strain MBIC 11017)</name>
    <dbReference type="NCBI Taxonomy" id="329726"/>
    <lineage>
        <taxon>Bacteria</taxon>
        <taxon>Bacillati</taxon>
        <taxon>Cyanobacteriota</taxon>
        <taxon>Cyanophyceae</taxon>
        <taxon>Acaryochloridales</taxon>
        <taxon>Acaryochloridaceae</taxon>
        <taxon>Acaryochloris</taxon>
    </lineage>
</organism>
<reference evidence="2 3" key="1">
    <citation type="journal article" date="2008" name="Proc. Natl. Acad. Sci. U.S.A.">
        <title>Niche adaptation and genome expansion in the chlorophyll d-producing cyanobacterium Acaryochloris marina.</title>
        <authorList>
            <person name="Swingley W.D."/>
            <person name="Chen M."/>
            <person name="Cheung P.C."/>
            <person name="Conrad A.L."/>
            <person name="Dejesa L.C."/>
            <person name="Hao J."/>
            <person name="Honchak B.M."/>
            <person name="Karbach L.E."/>
            <person name="Kurdoglu A."/>
            <person name="Lahiri S."/>
            <person name="Mastrian S.D."/>
            <person name="Miyashita H."/>
            <person name="Page L."/>
            <person name="Ramakrishna P."/>
            <person name="Satoh S."/>
            <person name="Sattley W.M."/>
            <person name="Shimada Y."/>
            <person name="Taylor H.L."/>
            <person name="Tomo T."/>
            <person name="Tsuchiya T."/>
            <person name="Wang Z.T."/>
            <person name="Raymond J."/>
            <person name="Mimuro M."/>
            <person name="Blankenship R.E."/>
            <person name="Touchman J.W."/>
        </authorList>
    </citation>
    <scope>NUCLEOTIDE SEQUENCE [LARGE SCALE GENOMIC DNA]</scope>
    <source>
        <strain evidence="3">MBIC 11017</strain>
    </source>
</reference>
<dbReference type="KEGG" id="amr:AM1_3671"/>
<evidence type="ECO:0000259" key="1">
    <source>
        <dbReference type="Pfam" id="PF01048"/>
    </source>
</evidence>
<dbReference type="OrthoDB" id="529685at2"/>
<dbReference type="Proteomes" id="UP000000268">
    <property type="component" value="Chromosome"/>
</dbReference>
<dbReference type="eggNOG" id="COG0775">
    <property type="taxonomic scope" value="Bacteria"/>
</dbReference>
<dbReference type="SUPFAM" id="SSF53167">
    <property type="entry name" value="Purine and uridine phosphorylases"/>
    <property type="match status" value="1"/>
</dbReference>
<accession>B0C4B7</accession>
<dbReference type="HOGENOM" id="CLU_097574_0_0_3"/>
<keyword evidence="3" id="KW-1185">Reference proteome</keyword>
<dbReference type="GO" id="GO:0009116">
    <property type="term" value="P:nucleoside metabolic process"/>
    <property type="evidence" value="ECO:0007669"/>
    <property type="project" value="InterPro"/>
</dbReference>
<name>B0C4B7_ACAM1</name>